<protein>
    <submittedName>
        <fullName evidence="1">Uncharacterized protein</fullName>
    </submittedName>
</protein>
<gene>
    <name evidence="1" type="ORF">C8F04DRAFT_1233449</name>
</gene>
<name>A0AAD6X500_9AGAR</name>
<dbReference type="Proteomes" id="UP001218188">
    <property type="component" value="Unassembled WGS sequence"/>
</dbReference>
<dbReference type="AlphaFoldDB" id="A0AAD6X500"/>
<proteinExistence type="predicted"/>
<reference evidence="1" key="1">
    <citation type="submission" date="2023-03" db="EMBL/GenBank/DDBJ databases">
        <title>Massive genome expansion in bonnet fungi (Mycena s.s.) driven by repeated elements and novel gene families across ecological guilds.</title>
        <authorList>
            <consortium name="Lawrence Berkeley National Laboratory"/>
            <person name="Harder C.B."/>
            <person name="Miyauchi S."/>
            <person name="Viragh M."/>
            <person name="Kuo A."/>
            <person name="Thoen E."/>
            <person name="Andreopoulos B."/>
            <person name="Lu D."/>
            <person name="Skrede I."/>
            <person name="Drula E."/>
            <person name="Henrissat B."/>
            <person name="Morin E."/>
            <person name="Kohler A."/>
            <person name="Barry K."/>
            <person name="LaButti K."/>
            <person name="Morin E."/>
            <person name="Salamov A."/>
            <person name="Lipzen A."/>
            <person name="Mereny Z."/>
            <person name="Hegedus B."/>
            <person name="Baldrian P."/>
            <person name="Stursova M."/>
            <person name="Weitz H."/>
            <person name="Taylor A."/>
            <person name="Grigoriev I.V."/>
            <person name="Nagy L.G."/>
            <person name="Martin F."/>
            <person name="Kauserud H."/>
        </authorList>
    </citation>
    <scope>NUCLEOTIDE SEQUENCE</scope>
    <source>
        <strain evidence="1">CBHHK200</strain>
    </source>
</reference>
<organism evidence="1 2">
    <name type="scientific">Mycena alexandri</name>
    <dbReference type="NCBI Taxonomy" id="1745969"/>
    <lineage>
        <taxon>Eukaryota</taxon>
        <taxon>Fungi</taxon>
        <taxon>Dikarya</taxon>
        <taxon>Basidiomycota</taxon>
        <taxon>Agaricomycotina</taxon>
        <taxon>Agaricomycetes</taxon>
        <taxon>Agaricomycetidae</taxon>
        <taxon>Agaricales</taxon>
        <taxon>Marasmiineae</taxon>
        <taxon>Mycenaceae</taxon>
        <taxon>Mycena</taxon>
    </lineage>
</organism>
<keyword evidence="2" id="KW-1185">Reference proteome</keyword>
<sequence>MSKNPAFVTSANKDAPAICGLHNEHLGHLKPSSAVRYPYLTSLSGPEPANLLGSGETPRGSDVRLLSVHSSHCKSCTRLNRANTEIPGAVSSSTLFTAHAPEATSIVSTNMCAFLEVKANVGLQVHWRLFYHSSALFEYFKSLHRCRGFQVSRFNYCSTCAGMILTVFAFDADDFEAPPPPAPEVYPASARTTYRVGYFNESPDADPSRSGLCPAMVDQFCFIVIPRMHWLRVAGTFSSLISALQLAAWIGSPQLLGAYTMLTVNLSS</sequence>
<accession>A0AAD6X500</accession>
<evidence type="ECO:0000313" key="2">
    <source>
        <dbReference type="Proteomes" id="UP001218188"/>
    </source>
</evidence>
<evidence type="ECO:0000313" key="1">
    <source>
        <dbReference type="EMBL" id="KAJ7035720.1"/>
    </source>
</evidence>
<comment type="caution">
    <text evidence="1">The sequence shown here is derived from an EMBL/GenBank/DDBJ whole genome shotgun (WGS) entry which is preliminary data.</text>
</comment>
<dbReference type="EMBL" id="JARJCM010000048">
    <property type="protein sequence ID" value="KAJ7035720.1"/>
    <property type="molecule type" value="Genomic_DNA"/>
</dbReference>